<organism evidence="4 5">
    <name type="scientific">Candidatus Defluviibacterium haderslevense</name>
    <dbReference type="NCBI Taxonomy" id="2981993"/>
    <lineage>
        <taxon>Bacteria</taxon>
        <taxon>Pseudomonadati</taxon>
        <taxon>Bacteroidota</taxon>
        <taxon>Saprospiria</taxon>
        <taxon>Saprospirales</taxon>
        <taxon>Saprospiraceae</taxon>
        <taxon>Candidatus Defluviibacterium</taxon>
    </lineage>
</organism>
<evidence type="ECO:0000259" key="3">
    <source>
        <dbReference type="Pfam" id="PF09835"/>
    </source>
</evidence>
<keyword evidence="1" id="KW-0812">Transmembrane</keyword>
<dbReference type="InterPro" id="IPR029044">
    <property type="entry name" value="Nucleotide-diphossugar_trans"/>
</dbReference>
<protein>
    <submittedName>
        <fullName evidence="4">DUF2062 domain-containing protein</fullName>
    </submittedName>
</protein>
<dbReference type="SUPFAM" id="SSF53448">
    <property type="entry name" value="Nucleotide-diphospho-sugar transferases"/>
    <property type="match status" value="1"/>
</dbReference>
<feature type="domain" description="Glycosyltransferase 2-like" evidence="2">
    <location>
        <begin position="17"/>
        <end position="167"/>
    </location>
</feature>
<dbReference type="CDD" id="cd04179">
    <property type="entry name" value="DPM_DPG-synthase_like"/>
    <property type="match status" value="1"/>
</dbReference>
<feature type="transmembrane region" description="Helical" evidence="1">
    <location>
        <begin position="310"/>
        <end position="331"/>
    </location>
</feature>
<evidence type="ECO:0000313" key="5">
    <source>
        <dbReference type="Proteomes" id="UP000808349"/>
    </source>
</evidence>
<dbReference type="GO" id="GO:0006487">
    <property type="term" value="P:protein N-linked glycosylation"/>
    <property type="evidence" value="ECO:0007669"/>
    <property type="project" value="TreeGrafter"/>
</dbReference>
<evidence type="ECO:0000259" key="2">
    <source>
        <dbReference type="Pfam" id="PF00535"/>
    </source>
</evidence>
<reference evidence="4 5" key="1">
    <citation type="submission" date="2020-10" db="EMBL/GenBank/DDBJ databases">
        <title>Connecting structure to function with the recovery of over 1000 high-quality activated sludge metagenome-assembled genomes encoding full-length rRNA genes using long-read sequencing.</title>
        <authorList>
            <person name="Singleton C.M."/>
            <person name="Petriglieri F."/>
            <person name="Kristensen J.M."/>
            <person name="Kirkegaard R.H."/>
            <person name="Michaelsen T.Y."/>
            <person name="Andersen M.H."/>
            <person name="Karst S.M."/>
            <person name="Dueholm M.S."/>
            <person name="Nielsen P.H."/>
            <person name="Albertsen M."/>
        </authorList>
    </citation>
    <scope>NUCLEOTIDE SEQUENCE [LARGE SCALE GENOMIC DNA]</scope>
    <source>
        <strain evidence="4">Ribe_18-Q3-R11-54_BAT3C.373</strain>
    </source>
</reference>
<dbReference type="PANTHER" id="PTHR10859">
    <property type="entry name" value="GLYCOSYL TRANSFERASE"/>
    <property type="match status" value="1"/>
</dbReference>
<sequence length="392" mass="44407">MTEIIDYKSLFNSRKVCVLIPTYNNAETLKNTIDQILSYTSNIIIINDGSTDDSETILSAYPHLITLNYSQNVGKGWALRKGFELAIKHNYDYAITIDSDGQHFPSDLPLFLDKLNSKSPCLIIGSRNMNQSTVPGKSNFGNKFSNFWFLVETGINISDTQSGFRLYPVKELSSMKFFTKKYEFEIEVIVRAAWKGIHITSVPISVYYAPKEIRISHFRPFKDFTRISLLNTVLVLIAILYVYPKKAIQSLFLKKTYLNIKDSLFNNSDSALIKSLSVGFGVFMGIVPIWGFQLIVGIFLAVLFKLNKGLFILSANISLPPMIPLIIFLSYKCGSVWMGDKAVHLHFDRNISIETIHLNIIQYLYGSMILAIIAGFVFGLLTYLYLSIKISK</sequence>
<feature type="domain" description="DUF2062" evidence="3">
    <location>
        <begin position="277"/>
        <end position="389"/>
    </location>
</feature>
<feature type="transmembrane region" description="Helical" evidence="1">
    <location>
        <begin position="363"/>
        <end position="386"/>
    </location>
</feature>
<feature type="transmembrane region" description="Helical" evidence="1">
    <location>
        <begin position="224"/>
        <end position="243"/>
    </location>
</feature>
<accession>A0A9D7S5U0</accession>
<dbReference type="Proteomes" id="UP000808349">
    <property type="component" value="Unassembled WGS sequence"/>
</dbReference>
<evidence type="ECO:0000313" key="4">
    <source>
        <dbReference type="EMBL" id="MBK9716400.1"/>
    </source>
</evidence>
<gene>
    <name evidence="4" type="ORF">IPO85_02540</name>
</gene>
<dbReference type="PANTHER" id="PTHR10859:SF91">
    <property type="entry name" value="DOLICHYL-PHOSPHATE BETA-GLUCOSYLTRANSFERASE"/>
    <property type="match status" value="1"/>
</dbReference>
<name>A0A9D7S5U0_9BACT</name>
<dbReference type="InterPro" id="IPR018639">
    <property type="entry name" value="DUF2062"/>
</dbReference>
<dbReference type="EMBL" id="JADKFW010000004">
    <property type="protein sequence ID" value="MBK9716400.1"/>
    <property type="molecule type" value="Genomic_DNA"/>
</dbReference>
<feature type="transmembrane region" description="Helical" evidence="1">
    <location>
        <begin position="278"/>
        <end position="303"/>
    </location>
</feature>
<dbReference type="AlphaFoldDB" id="A0A9D7S5U0"/>
<comment type="caution">
    <text evidence="4">The sequence shown here is derived from an EMBL/GenBank/DDBJ whole genome shotgun (WGS) entry which is preliminary data.</text>
</comment>
<keyword evidence="1" id="KW-0472">Membrane</keyword>
<evidence type="ECO:0000256" key="1">
    <source>
        <dbReference type="SAM" id="Phobius"/>
    </source>
</evidence>
<dbReference type="Pfam" id="PF09835">
    <property type="entry name" value="DUF2062"/>
    <property type="match status" value="1"/>
</dbReference>
<proteinExistence type="predicted"/>
<keyword evidence="1" id="KW-1133">Transmembrane helix</keyword>
<dbReference type="InterPro" id="IPR001173">
    <property type="entry name" value="Glyco_trans_2-like"/>
</dbReference>
<dbReference type="Gene3D" id="3.90.550.10">
    <property type="entry name" value="Spore Coat Polysaccharide Biosynthesis Protein SpsA, Chain A"/>
    <property type="match status" value="1"/>
</dbReference>
<dbReference type="Pfam" id="PF00535">
    <property type="entry name" value="Glycos_transf_2"/>
    <property type="match status" value="1"/>
</dbReference>